<reference evidence="1 2" key="1">
    <citation type="submission" date="2015-03" db="EMBL/GenBank/DDBJ databases">
        <title>Genome assembly of Sandaracinus amylolyticus DSM 53668.</title>
        <authorList>
            <person name="Sharma G."/>
            <person name="Subramanian S."/>
        </authorList>
    </citation>
    <scope>NUCLEOTIDE SEQUENCE [LARGE SCALE GENOMIC DNA]</scope>
    <source>
        <strain evidence="1 2">DSM 53668</strain>
    </source>
</reference>
<dbReference type="PANTHER" id="PTHR35801">
    <property type="entry name" value="PHOSPHOSERINE PHOSPHATASE RSBX"/>
    <property type="match status" value="1"/>
</dbReference>
<dbReference type="PANTHER" id="PTHR35801:SF1">
    <property type="entry name" value="PHOSPHOSERINE PHOSPHATASE RSBX"/>
    <property type="match status" value="1"/>
</dbReference>
<accession>A0A0F6W851</accession>
<organism evidence="1 2">
    <name type="scientific">Sandaracinus amylolyticus</name>
    <dbReference type="NCBI Taxonomy" id="927083"/>
    <lineage>
        <taxon>Bacteria</taxon>
        <taxon>Pseudomonadati</taxon>
        <taxon>Myxococcota</taxon>
        <taxon>Polyangia</taxon>
        <taxon>Polyangiales</taxon>
        <taxon>Sandaracinaceae</taxon>
        <taxon>Sandaracinus</taxon>
    </lineage>
</organism>
<dbReference type="RefSeq" id="WP_053236917.1">
    <property type="nucleotide sequence ID" value="NZ_CP011125.1"/>
</dbReference>
<dbReference type="KEGG" id="samy:DB32_007061"/>
<dbReference type="EMBL" id="CP011125">
    <property type="protein sequence ID" value="AKF09912.1"/>
    <property type="molecule type" value="Genomic_DNA"/>
</dbReference>
<dbReference type="AlphaFoldDB" id="A0A0F6W851"/>
<gene>
    <name evidence="1" type="ORF">DB32_007061</name>
</gene>
<dbReference type="Gene3D" id="3.60.40.10">
    <property type="entry name" value="PPM-type phosphatase domain"/>
    <property type="match status" value="1"/>
</dbReference>
<dbReference type="InterPro" id="IPR039248">
    <property type="entry name" value="Ptase_RsbX"/>
</dbReference>
<protein>
    <submittedName>
        <fullName evidence="1">Phosphoserine phosphatase RsbX</fullName>
    </submittedName>
</protein>
<dbReference type="Proteomes" id="UP000034883">
    <property type="component" value="Chromosome"/>
</dbReference>
<dbReference type="STRING" id="927083.DB32_007061"/>
<name>A0A0F6W851_9BACT</name>
<proteinExistence type="predicted"/>
<evidence type="ECO:0000313" key="2">
    <source>
        <dbReference type="Proteomes" id="UP000034883"/>
    </source>
</evidence>
<dbReference type="InterPro" id="IPR036457">
    <property type="entry name" value="PPM-type-like_dom_sf"/>
</dbReference>
<sequence>MSERLGSDARASGSIARFEIAGQARALRGVERCGDAWAAMPAGEAGVVLAVADGVGHGDAAHAASTRALALVRTLIAEDAARALTDVIARCHRDALGSVGLALLVLRAGPSGVELCGVGNVEVRSWPARESRGVSYAGTVGYRYRTTRAFTSTLERGDVLALTTDGVRSTFALSRPGASLPAYVESALDAHAREHDDATMVVVRHAED</sequence>
<keyword evidence="2" id="KW-1185">Reference proteome</keyword>
<dbReference type="SUPFAM" id="SSF81606">
    <property type="entry name" value="PP2C-like"/>
    <property type="match status" value="1"/>
</dbReference>
<evidence type="ECO:0000313" key="1">
    <source>
        <dbReference type="EMBL" id="AKF09912.1"/>
    </source>
</evidence>